<organism evidence="1 2">
    <name type="scientific">Novipirellula galeiformis</name>
    <dbReference type="NCBI Taxonomy" id="2528004"/>
    <lineage>
        <taxon>Bacteria</taxon>
        <taxon>Pseudomonadati</taxon>
        <taxon>Planctomycetota</taxon>
        <taxon>Planctomycetia</taxon>
        <taxon>Pirellulales</taxon>
        <taxon>Pirellulaceae</taxon>
        <taxon>Novipirellula</taxon>
    </lineage>
</organism>
<keyword evidence="2" id="KW-1185">Reference proteome</keyword>
<reference evidence="1 2" key="1">
    <citation type="submission" date="2019-02" db="EMBL/GenBank/DDBJ databases">
        <title>Deep-cultivation of Planctomycetes and their phenomic and genomic characterization uncovers novel biology.</title>
        <authorList>
            <person name="Wiegand S."/>
            <person name="Jogler M."/>
            <person name="Boedeker C."/>
            <person name="Pinto D."/>
            <person name="Vollmers J."/>
            <person name="Rivas-Marin E."/>
            <person name="Kohn T."/>
            <person name="Peeters S.H."/>
            <person name="Heuer A."/>
            <person name="Rast P."/>
            <person name="Oberbeckmann S."/>
            <person name="Bunk B."/>
            <person name="Jeske O."/>
            <person name="Meyerdierks A."/>
            <person name="Storesund J.E."/>
            <person name="Kallscheuer N."/>
            <person name="Luecker S."/>
            <person name="Lage O.M."/>
            <person name="Pohl T."/>
            <person name="Merkel B.J."/>
            <person name="Hornburger P."/>
            <person name="Mueller R.-W."/>
            <person name="Bruemmer F."/>
            <person name="Labrenz M."/>
            <person name="Spormann A.M."/>
            <person name="Op Den Camp H."/>
            <person name="Overmann J."/>
            <person name="Amann R."/>
            <person name="Jetten M.S.M."/>
            <person name="Mascher T."/>
            <person name="Medema M.H."/>
            <person name="Devos D.P."/>
            <person name="Kaster A.-K."/>
            <person name="Ovreas L."/>
            <person name="Rohde M."/>
            <person name="Galperin M.Y."/>
            <person name="Jogler C."/>
        </authorList>
    </citation>
    <scope>NUCLEOTIDE SEQUENCE [LARGE SCALE GENOMIC DNA]</scope>
    <source>
        <strain evidence="1 2">Pla52o</strain>
    </source>
</reference>
<evidence type="ECO:0000313" key="1">
    <source>
        <dbReference type="EMBL" id="TWU22491.1"/>
    </source>
</evidence>
<dbReference type="SUPFAM" id="SSF46955">
    <property type="entry name" value="Putative DNA-binding domain"/>
    <property type="match status" value="1"/>
</dbReference>
<proteinExistence type="predicted"/>
<evidence type="ECO:0000313" key="2">
    <source>
        <dbReference type="Proteomes" id="UP000316304"/>
    </source>
</evidence>
<gene>
    <name evidence="1" type="ORF">Pla52o_35480</name>
</gene>
<accession>A0A5C6CGT5</accession>
<comment type="caution">
    <text evidence="1">The sequence shown here is derived from an EMBL/GenBank/DDBJ whole genome shotgun (WGS) entry which is preliminary data.</text>
</comment>
<dbReference type="AlphaFoldDB" id="A0A5C6CGT5"/>
<sequence length="88" mass="10059">MAKNLTKAERIARATPIDQRLWLTRRMAADYLSVSNDTIIRFESTGDLKGIPIGSGREKRYKRVDLEELAERIEAQQTNIDRVKNGQA</sequence>
<protein>
    <submittedName>
        <fullName evidence="1">Helix-turn-helix domain protein</fullName>
    </submittedName>
</protein>
<dbReference type="EMBL" id="SJPT01000005">
    <property type="protein sequence ID" value="TWU22491.1"/>
    <property type="molecule type" value="Genomic_DNA"/>
</dbReference>
<dbReference type="OrthoDB" id="9884384at2"/>
<dbReference type="InterPro" id="IPR009061">
    <property type="entry name" value="DNA-bd_dom_put_sf"/>
</dbReference>
<dbReference type="RefSeq" id="WP_146595653.1">
    <property type="nucleotide sequence ID" value="NZ_SJPT01000005.1"/>
</dbReference>
<name>A0A5C6CGT5_9BACT</name>
<dbReference type="Proteomes" id="UP000316304">
    <property type="component" value="Unassembled WGS sequence"/>
</dbReference>